<gene>
    <name evidence="9" type="ORF">EDX97_10485</name>
</gene>
<feature type="transmembrane region" description="Helical" evidence="7">
    <location>
        <begin position="252"/>
        <end position="274"/>
    </location>
</feature>
<evidence type="ECO:0000313" key="9">
    <source>
        <dbReference type="EMBL" id="RNM29405.1"/>
    </source>
</evidence>
<dbReference type="GO" id="GO:0016413">
    <property type="term" value="F:O-acetyltransferase activity"/>
    <property type="evidence" value="ECO:0007669"/>
    <property type="project" value="TreeGrafter"/>
</dbReference>
<evidence type="ECO:0000313" key="10">
    <source>
        <dbReference type="Proteomes" id="UP000276568"/>
    </source>
</evidence>
<dbReference type="Proteomes" id="UP000276568">
    <property type="component" value="Unassembled WGS sequence"/>
</dbReference>
<dbReference type="Pfam" id="PF01757">
    <property type="entry name" value="Acyl_transf_3"/>
    <property type="match status" value="1"/>
</dbReference>
<dbReference type="InterPro" id="IPR002656">
    <property type="entry name" value="Acyl_transf_3_dom"/>
</dbReference>
<comment type="subcellular location">
    <subcellularLocation>
        <location evidence="1">Cell membrane</location>
        <topology evidence="1">Multi-pass membrane protein</topology>
    </subcellularLocation>
</comment>
<feature type="transmembrane region" description="Helical" evidence="7">
    <location>
        <begin position="126"/>
        <end position="145"/>
    </location>
</feature>
<evidence type="ECO:0000256" key="6">
    <source>
        <dbReference type="ARBA" id="ARBA00023136"/>
    </source>
</evidence>
<comment type="similarity">
    <text evidence="2">Belongs to the acyltransferase 3 family.</text>
</comment>
<keyword evidence="4 7" id="KW-0812">Transmembrane</keyword>
<dbReference type="OrthoDB" id="5808342at2"/>
<comment type="caution">
    <text evidence="9">The sequence shown here is derived from an EMBL/GenBank/DDBJ whole genome shotgun (WGS) entry which is preliminary data.</text>
</comment>
<feature type="transmembrane region" description="Helical" evidence="7">
    <location>
        <begin position="40"/>
        <end position="62"/>
    </location>
</feature>
<feature type="transmembrane region" description="Helical" evidence="7">
    <location>
        <begin position="83"/>
        <end position="100"/>
    </location>
</feature>
<feature type="transmembrane region" description="Helical" evidence="7">
    <location>
        <begin position="223"/>
        <end position="240"/>
    </location>
</feature>
<dbReference type="PANTHER" id="PTHR40074:SF2">
    <property type="entry name" value="O-ACETYLTRANSFERASE WECH"/>
    <property type="match status" value="1"/>
</dbReference>
<protein>
    <submittedName>
        <fullName evidence="9">Acyltransferase</fullName>
    </submittedName>
</protein>
<feature type="domain" description="Acyltransferase 3" evidence="8">
    <location>
        <begin position="10"/>
        <end position="318"/>
    </location>
</feature>
<dbReference type="GO" id="GO:0009246">
    <property type="term" value="P:enterobacterial common antigen biosynthetic process"/>
    <property type="evidence" value="ECO:0007669"/>
    <property type="project" value="TreeGrafter"/>
</dbReference>
<keyword evidence="10" id="KW-1185">Reference proteome</keyword>
<feature type="transmembrane region" description="Helical" evidence="7">
    <location>
        <begin position="7"/>
        <end position="28"/>
    </location>
</feature>
<evidence type="ECO:0000256" key="1">
    <source>
        <dbReference type="ARBA" id="ARBA00004651"/>
    </source>
</evidence>
<sequence>MARRKRGYGAIDIAKYVSALLVVCIHTYPFYEASQTFNTYWIQTVCRLAVPFFFVASGFFFFRKITDDTLANEEALINYEKRLGKIYLTWTIIYLPYTIWDYAHANFRIYHIFAYLRDVLLNGSYYHLWFLPALMLATYIIYLLYTNHSMKRALIVSLILYIFGYLINVYTPIWETMPYVSFFFGFFTKVLVTSRDGIFFGPMFVAIGLLLSKTRRLPHRVSMVGWLISFILLVLEVHIYDRMGILRDLTSMYLMLVPATYFMVNSLLTWKLPYKESYMTLRHESLLIYTSHILFAKILLALLPHAHLVVYFLTLAFAQAFASLVMHYHKRYPVLDNLL</sequence>
<evidence type="ECO:0000256" key="7">
    <source>
        <dbReference type="SAM" id="Phobius"/>
    </source>
</evidence>
<organism evidence="9 10">
    <name type="scientific">Absicoccus porci</name>
    <dbReference type="NCBI Taxonomy" id="2486576"/>
    <lineage>
        <taxon>Bacteria</taxon>
        <taxon>Bacillati</taxon>
        <taxon>Bacillota</taxon>
        <taxon>Erysipelotrichia</taxon>
        <taxon>Erysipelotrichales</taxon>
        <taxon>Erysipelotrichaceae</taxon>
        <taxon>Absicoccus</taxon>
    </lineage>
</organism>
<keyword evidence="3" id="KW-1003">Cell membrane</keyword>
<name>A0A3N0HXA2_9FIRM</name>
<keyword evidence="5 7" id="KW-1133">Transmembrane helix</keyword>
<evidence type="ECO:0000256" key="5">
    <source>
        <dbReference type="ARBA" id="ARBA00022989"/>
    </source>
</evidence>
<dbReference type="GO" id="GO:0005886">
    <property type="term" value="C:plasma membrane"/>
    <property type="evidence" value="ECO:0007669"/>
    <property type="project" value="UniProtKB-SubCell"/>
</dbReference>
<dbReference type="RefSeq" id="WP_128521092.1">
    <property type="nucleotide sequence ID" value="NZ_RJQC01000004.1"/>
</dbReference>
<evidence type="ECO:0000256" key="4">
    <source>
        <dbReference type="ARBA" id="ARBA00022692"/>
    </source>
</evidence>
<proteinExistence type="inferred from homology"/>
<dbReference type="EMBL" id="RJQC01000004">
    <property type="protein sequence ID" value="RNM29405.1"/>
    <property type="molecule type" value="Genomic_DNA"/>
</dbReference>
<keyword evidence="6 7" id="KW-0472">Membrane</keyword>
<feature type="transmembrane region" description="Helical" evidence="7">
    <location>
        <begin position="309"/>
        <end position="328"/>
    </location>
</feature>
<keyword evidence="9" id="KW-0808">Transferase</keyword>
<feature type="transmembrane region" description="Helical" evidence="7">
    <location>
        <begin position="190"/>
        <end position="211"/>
    </location>
</feature>
<evidence type="ECO:0000256" key="3">
    <source>
        <dbReference type="ARBA" id="ARBA00022475"/>
    </source>
</evidence>
<evidence type="ECO:0000256" key="2">
    <source>
        <dbReference type="ARBA" id="ARBA00007400"/>
    </source>
</evidence>
<feature type="transmembrane region" description="Helical" evidence="7">
    <location>
        <begin position="286"/>
        <end position="303"/>
    </location>
</feature>
<reference evidence="9 10" key="1">
    <citation type="submission" date="2018-11" db="EMBL/GenBank/DDBJ databases">
        <title>Clostridium sp. nov., a member of the family Erysipelotrichaceae isolated from pig faeces.</title>
        <authorList>
            <person name="Chang Y.-H."/>
        </authorList>
    </citation>
    <scope>NUCLEOTIDE SEQUENCE [LARGE SCALE GENOMIC DNA]</scope>
    <source>
        <strain evidence="9 10">YH-panp20</strain>
    </source>
</reference>
<dbReference type="PANTHER" id="PTHR40074">
    <property type="entry name" value="O-ACETYLTRANSFERASE WECH"/>
    <property type="match status" value="1"/>
</dbReference>
<evidence type="ECO:0000259" key="8">
    <source>
        <dbReference type="Pfam" id="PF01757"/>
    </source>
</evidence>
<feature type="transmembrane region" description="Helical" evidence="7">
    <location>
        <begin position="152"/>
        <end position="170"/>
    </location>
</feature>
<accession>A0A3N0HXA2</accession>
<dbReference type="AlphaFoldDB" id="A0A3N0HXA2"/>
<keyword evidence="9" id="KW-0012">Acyltransferase</keyword>